<reference evidence="2" key="2">
    <citation type="submission" date="2021-09" db="EMBL/GenBank/DDBJ databases">
        <authorList>
            <person name="Jia N."/>
            <person name="Wang J."/>
            <person name="Shi W."/>
            <person name="Du L."/>
            <person name="Sun Y."/>
            <person name="Zhan W."/>
            <person name="Jiang J."/>
            <person name="Wang Q."/>
            <person name="Zhang B."/>
            <person name="Ji P."/>
            <person name="Sakyi L.B."/>
            <person name="Cui X."/>
            <person name="Yuan T."/>
            <person name="Jiang B."/>
            <person name="Yang W."/>
            <person name="Lam T.T.-Y."/>
            <person name="Chang Q."/>
            <person name="Ding S."/>
            <person name="Wang X."/>
            <person name="Zhu J."/>
            <person name="Ruan X."/>
            <person name="Zhao L."/>
            <person name="Wei J."/>
            <person name="Que T."/>
            <person name="Du C."/>
            <person name="Cheng J."/>
            <person name="Dai P."/>
            <person name="Han X."/>
            <person name="Huang E."/>
            <person name="Gao Y."/>
            <person name="Liu J."/>
            <person name="Shao H."/>
            <person name="Ye R."/>
            <person name="Li L."/>
            <person name="Wei W."/>
            <person name="Wang X."/>
            <person name="Wang C."/>
            <person name="Huo Q."/>
            <person name="Li W."/>
            <person name="Guo W."/>
            <person name="Chen H."/>
            <person name="Chen S."/>
            <person name="Zhou L."/>
            <person name="Zhou L."/>
            <person name="Ni X."/>
            <person name="Tian J."/>
            <person name="Zhou Y."/>
            <person name="Sheng Y."/>
            <person name="Liu T."/>
            <person name="Pan Y."/>
            <person name="Xia L."/>
            <person name="Li J."/>
            <person name="Zhao F."/>
            <person name="Cao W."/>
        </authorList>
    </citation>
    <scope>NUCLEOTIDE SEQUENCE</scope>
    <source>
        <strain evidence="2">Rsan-2018</strain>
        <tissue evidence="2">Larvae</tissue>
    </source>
</reference>
<evidence type="ECO:0000313" key="3">
    <source>
        <dbReference type="Proteomes" id="UP000821837"/>
    </source>
</evidence>
<comment type="caution">
    <text evidence="2">The sequence shown here is derived from an EMBL/GenBank/DDBJ whole genome shotgun (WGS) entry which is preliminary data.</text>
</comment>
<dbReference type="PANTHER" id="PTHR22639">
    <property type="entry name" value="GAG-RELATED PROTEIN"/>
    <property type="match status" value="1"/>
</dbReference>
<proteinExistence type="predicted"/>
<evidence type="ECO:0000313" key="2">
    <source>
        <dbReference type="EMBL" id="KAH7934886.1"/>
    </source>
</evidence>
<dbReference type="Proteomes" id="UP000821837">
    <property type="component" value="Unassembled WGS sequence"/>
</dbReference>
<dbReference type="GO" id="GO:0003723">
    <property type="term" value="F:RNA binding"/>
    <property type="evidence" value="ECO:0007669"/>
    <property type="project" value="InterPro"/>
</dbReference>
<name>A0A9D4PB97_RHISA</name>
<dbReference type="GO" id="GO:0003690">
    <property type="term" value="F:double-stranded DNA binding"/>
    <property type="evidence" value="ECO:0007669"/>
    <property type="project" value="InterPro"/>
</dbReference>
<dbReference type="AlphaFoldDB" id="A0A9D4PB97"/>
<dbReference type="PANTHER" id="PTHR22639:SF3">
    <property type="entry name" value="ZINC FINGER CCHC DOMAIN-CONTAINING PROTEIN 3"/>
    <property type="match status" value="1"/>
</dbReference>
<dbReference type="EMBL" id="JABSTV010001255">
    <property type="protein sequence ID" value="KAH7934886.1"/>
    <property type="molecule type" value="Genomic_DNA"/>
</dbReference>
<accession>A0A9D4PB97</accession>
<feature type="region of interest" description="Disordered" evidence="1">
    <location>
        <begin position="279"/>
        <end position="307"/>
    </location>
</feature>
<evidence type="ECO:0000256" key="1">
    <source>
        <dbReference type="SAM" id="MobiDB-lite"/>
    </source>
</evidence>
<sequence>MASQPSKKALAFDVVVPERASPEDAVDATSSIVGIEVYCAQLFGGRNYQVTANSEAALAQIVDASHLDIRGELFAIVPLGPQVTQVTVLFLPCRIPSEALTQALSPYGKVLHITRGLMGSRPTVTTGTWYVRMEMKSSSPVPNYLRVAGHRVTCDYKGIQRVCRRCVESGHFRMNCTAPFSGRCGTYGHDGKGCSLLCRRCADPHDTVACTIRRSYSEAASKDFPPLQPETPDARSHLPQALPKIKTHRTRRHIQRPLCPRLAQTRPALPRPMIRCASRAHRSSPSNDMPAPRFTADLLGGQTPATA</sequence>
<gene>
    <name evidence="2" type="ORF">HPB52_001828</name>
</gene>
<protein>
    <recommendedName>
        <fullName evidence="4">Gag-like protein</fullName>
    </recommendedName>
</protein>
<dbReference type="InterPro" id="IPR042509">
    <property type="entry name" value="ZCCHC3"/>
</dbReference>
<evidence type="ECO:0008006" key="4">
    <source>
        <dbReference type="Google" id="ProtNLM"/>
    </source>
</evidence>
<reference evidence="2" key="1">
    <citation type="journal article" date="2020" name="Cell">
        <title>Large-Scale Comparative Analyses of Tick Genomes Elucidate Their Genetic Diversity and Vector Capacities.</title>
        <authorList>
            <consortium name="Tick Genome and Microbiome Consortium (TIGMIC)"/>
            <person name="Jia N."/>
            <person name="Wang J."/>
            <person name="Shi W."/>
            <person name="Du L."/>
            <person name="Sun Y."/>
            <person name="Zhan W."/>
            <person name="Jiang J.F."/>
            <person name="Wang Q."/>
            <person name="Zhang B."/>
            <person name="Ji P."/>
            <person name="Bell-Sakyi L."/>
            <person name="Cui X.M."/>
            <person name="Yuan T.T."/>
            <person name="Jiang B.G."/>
            <person name="Yang W.F."/>
            <person name="Lam T.T."/>
            <person name="Chang Q.C."/>
            <person name="Ding S.J."/>
            <person name="Wang X.J."/>
            <person name="Zhu J.G."/>
            <person name="Ruan X.D."/>
            <person name="Zhao L."/>
            <person name="Wei J.T."/>
            <person name="Ye R.Z."/>
            <person name="Que T.C."/>
            <person name="Du C.H."/>
            <person name="Zhou Y.H."/>
            <person name="Cheng J.X."/>
            <person name="Dai P.F."/>
            <person name="Guo W.B."/>
            <person name="Han X.H."/>
            <person name="Huang E.J."/>
            <person name="Li L.F."/>
            <person name="Wei W."/>
            <person name="Gao Y.C."/>
            <person name="Liu J.Z."/>
            <person name="Shao H.Z."/>
            <person name="Wang X."/>
            <person name="Wang C.C."/>
            <person name="Yang T.C."/>
            <person name="Huo Q.B."/>
            <person name="Li W."/>
            <person name="Chen H.Y."/>
            <person name="Chen S.E."/>
            <person name="Zhou L.G."/>
            <person name="Ni X.B."/>
            <person name="Tian J.H."/>
            <person name="Sheng Y."/>
            <person name="Liu T."/>
            <person name="Pan Y.S."/>
            <person name="Xia L.Y."/>
            <person name="Li J."/>
            <person name="Zhao F."/>
            <person name="Cao W.C."/>
        </authorList>
    </citation>
    <scope>NUCLEOTIDE SEQUENCE</scope>
    <source>
        <strain evidence="2">Rsan-2018</strain>
    </source>
</reference>
<dbReference type="GO" id="GO:0002218">
    <property type="term" value="P:activation of innate immune response"/>
    <property type="evidence" value="ECO:0007669"/>
    <property type="project" value="InterPro"/>
</dbReference>
<organism evidence="2 3">
    <name type="scientific">Rhipicephalus sanguineus</name>
    <name type="common">Brown dog tick</name>
    <name type="synonym">Ixodes sanguineus</name>
    <dbReference type="NCBI Taxonomy" id="34632"/>
    <lineage>
        <taxon>Eukaryota</taxon>
        <taxon>Metazoa</taxon>
        <taxon>Ecdysozoa</taxon>
        <taxon>Arthropoda</taxon>
        <taxon>Chelicerata</taxon>
        <taxon>Arachnida</taxon>
        <taxon>Acari</taxon>
        <taxon>Parasitiformes</taxon>
        <taxon>Ixodida</taxon>
        <taxon>Ixodoidea</taxon>
        <taxon>Ixodidae</taxon>
        <taxon>Rhipicephalinae</taxon>
        <taxon>Rhipicephalus</taxon>
        <taxon>Rhipicephalus</taxon>
    </lineage>
</organism>
<keyword evidence="3" id="KW-1185">Reference proteome</keyword>